<dbReference type="InterPro" id="IPR025132">
    <property type="entry name" value="DUF4058"/>
</dbReference>
<reference evidence="2" key="1">
    <citation type="submission" date="2017-06" db="EMBL/GenBank/DDBJ databases">
        <title>Genome analysis of Fimbriiglobus ruber SP5, the first member of the order Planctomycetales with confirmed chitinolytic capability.</title>
        <authorList>
            <person name="Ravin N.V."/>
            <person name="Rakitin A.L."/>
            <person name="Ivanova A.A."/>
            <person name="Beletsky A.V."/>
            <person name="Kulichevskaya I.S."/>
            <person name="Mardanov A.V."/>
            <person name="Dedysh S.N."/>
        </authorList>
    </citation>
    <scope>NUCLEOTIDE SEQUENCE [LARGE SCALE GENOMIC DNA]</scope>
    <source>
        <strain evidence="2">SP5</strain>
    </source>
</reference>
<dbReference type="EMBL" id="NIDE01000002">
    <property type="protein sequence ID" value="OWK45389.1"/>
    <property type="molecule type" value="Genomic_DNA"/>
</dbReference>
<dbReference type="AlphaFoldDB" id="A0A225E7A0"/>
<evidence type="ECO:0000313" key="1">
    <source>
        <dbReference type="EMBL" id="OWK45389.1"/>
    </source>
</evidence>
<name>A0A225E7A0_9BACT</name>
<protein>
    <submittedName>
        <fullName evidence="1">Uncharacterized protein</fullName>
    </submittedName>
</protein>
<gene>
    <name evidence="1" type="ORF">FRUB_01720</name>
</gene>
<organism evidence="1 2">
    <name type="scientific">Fimbriiglobus ruber</name>
    <dbReference type="NCBI Taxonomy" id="1908690"/>
    <lineage>
        <taxon>Bacteria</taxon>
        <taxon>Pseudomonadati</taxon>
        <taxon>Planctomycetota</taxon>
        <taxon>Planctomycetia</taxon>
        <taxon>Gemmatales</taxon>
        <taxon>Gemmataceae</taxon>
        <taxon>Fimbriiglobus</taxon>
    </lineage>
</organism>
<dbReference type="Proteomes" id="UP000214646">
    <property type="component" value="Unassembled WGS sequence"/>
</dbReference>
<proteinExistence type="predicted"/>
<comment type="caution">
    <text evidence="1">The sequence shown here is derived from an EMBL/GenBank/DDBJ whole genome shotgun (WGS) entry which is preliminary data.</text>
</comment>
<evidence type="ECO:0000313" key="2">
    <source>
        <dbReference type="Proteomes" id="UP000214646"/>
    </source>
</evidence>
<dbReference type="Pfam" id="PF13267">
    <property type="entry name" value="DUF4058"/>
    <property type="match status" value="1"/>
</dbReference>
<sequence length="195" mass="21308">MGRYFELDIGAFEYEKRSADINTANGGTATTVPTVAEPTVSADIDIGDQHEYEVLIYDVEREKTLVAAVEFVSPGNKDRAEHRLAFVAKCSALLQRNVSVALVDVVTDRSGNLYAELLGELGVTDSTLGVEPPSLYAASCRTRTNQHRNRFDAWAYPVVLGHPLPALSLWYAPDRAVTLDLEGSYEDTCQLLGIG</sequence>
<accession>A0A225E7A0</accession>
<keyword evidence="2" id="KW-1185">Reference proteome</keyword>